<keyword evidence="2" id="KW-1185">Reference proteome</keyword>
<comment type="caution">
    <text evidence="1">The sequence shown here is derived from an EMBL/GenBank/DDBJ whole genome shotgun (WGS) entry which is preliminary data.</text>
</comment>
<organism evidence="1 2">
    <name type="scientific">Vibrio maritimus</name>
    <dbReference type="NCBI Taxonomy" id="990268"/>
    <lineage>
        <taxon>Bacteria</taxon>
        <taxon>Pseudomonadati</taxon>
        <taxon>Pseudomonadota</taxon>
        <taxon>Gammaproteobacteria</taxon>
        <taxon>Vibrionales</taxon>
        <taxon>Vibrionaceae</taxon>
        <taxon>Vibrio</taxon>
    </lineage>
</organism>
<evidence type="ECO:0000313" key="1">
    <source>
        <dbReference type="EMBL" id="GAL19700.1"/>
    </source>
</evidence>
<accession>A0A090RW66</accession>
<gene>
    <name evidence="1" type="ORF">JCM19235_1056</name>
</gene>
<name>A0A090RW66_9VIBR</name>
<reference evidence="1 2" key="2">
    <citation type="submission" date="2014-09" db="EMBL/GenBank/DDBJ databases">
        <authorList>
            <consortium name="NBRP consortium"/>
            <person name="Sawabe T."/>
            <person name="Meirelles P."/>
            <person name="Nakanishi M."/>
            <person name="Sayaka M."/>
            <person name="Hattori M."/>
            <person name="Ohkuma M."/>
        </authorList>
    </citation>
    <scope>NUCLEOTIDE SEQUENCE [LARGE SCALE GENOMIC DNA]</scope>
    <source>
        <strain evidence="2">JCM19235</strain>
    </source>
</reference>
<protein>
    <submittedName>
        <fullName evidence="1">Uncharacterized protein</fullName>
    </submittedName>
</protein>
<sequence length="90" mass="10215">MAIPSGSIISVDYLELKRYNDRIPLNQVPYEIVRMSADRKTVHLSIVESGKTVKTIAFFRGIIENNQDKLVAQQEILPSSSCLRHCTTCY</sequence>
<dbReference type="Proteomes" id="UP000029228">
    <property type="component" value="Unassembled WGS sequence"/>
</dbReference>
<dbReference type="STRING" id="990268.JCM19235_1056"/>
<proteinExistence type="predicted"/>
<reference evidence="1 2" key="1">
    <citation type="submission" date="2014-09" db="EMBL/GenBank/DDBJ databases">
        <title>Vibrio maritimus JCM 19235. (C45) whole genome shotgun sequence.</title>
        <authorList>
            <person name="Sawabe T."/>
            <person name="Meirelles P."/>
            <person name="Nakanishi M."/>
            <person name="Sayaka M."/>
            <person name="Hattori M."/>
            <person name="Ohkuma M."/>
        </authorList>
    </citation>
    <scope>NUCLEOTIDE SEQUENCE [LARGE SCALE GENOMIC DNA]</scope>
    <source>
        <strain evidence="2">JCM19235</strain>
    </source>
</reference>
<dbReference type="AlphaFoldDB" id="A0A090RW66"/>
<dbReference type="EMBL" id="BBMR01000004">
    <property type="protein sequence ID" value="GAL19700.1"/>
    <property type="molecule type" value="Genomic_DNA"/>
</dbReference>
<evidence type="ECO:0000313" key="2">
    <source>
        <dbReference type="Proteomes" id="UP000029228"/>
    </source>
</evidence>